<dbReference type="InterPro" id="IPR036279">
    <property type="entry name" value="5-3_exonuclease_C_sf"/>
</dbReference>
<feature type="compositionally biased region" description="Basic and acidic residues" evidence="1">
    <location>
        <begin position="466"/>
        <end position="475"/>
    </location>
</feature>
<dbReference type="OrthoDB" id="2148513at2759"/>
<dbReference type="SMART" id="SM00484">
    <property type="entry name" value="XPGI"/>
    <property type="match status" value="1"/>
</dbReference>
<gene>
    <name evidence="3" type="ORF">D9611_002924</name>
</gene>
<dbReference type="GO" id="GO:0017108">
    <property type="term" value="F:5'-flap endonuclease activity"/>
    <property type="evidence" value="ECO:0007669"/>
    <property type="project" value="TreeGrafter"/>
</dbReference>
<evidence type="ECO:0000256" key="1">
    <source>
        <dbReference type="SAM" id="MobiDB-lite"/>
    </source>
</evidence>
<keyword evidence="4" id="KW-1185">Reference proteome</keyword>
<reference evidence="3 4" key="1">
    <citation type="journal article" date="2020" name="ISME J.">
        <title>Uncovering the hidden diversity of litter-decomposition mechanisms in mushroom-forming fungi.</title>
        <authorList>
            <person name="Floudas D."/>
            <person name="Bentzer J."/>
            <person name="Ahren D."/>
            <person name="Johansson T."/>
            <person name="Persson P."/>
            <person name="Tunlid A."/>
        </authorList>
    </citation>
    <scope>NUCLEOTIDE SEQUENCE [LARGE SCALE GENOMIC DNA]</scope>
    <source>
        <strain evidence="3 4">CBS 175.51</strain>
    </source>
</reference>
<protein>
    <recommendedName>
        <fullName evidence="2">XPG-I domain-containing protein</fullName>
    </recommendedName>
</protein>
<dbReference type="PANTHER" id="PTHR11081">
    <property type="entry name" value="FLAP ENDONUCLEASE FAMILY MEMBER"/>
    <property type="match status" value="1"/>
</dbReference>
<proteinExistence type="predicted"/>
<dbReference type="SUPFAM" id="SSF88723">
    <property type="entry name" value="PIN domain-like"/>
    <property type="match status" value="1"/>
</dbReference>
<dbReference type="InterPro" id="IPR006084">
    <property type="entry name" value="XPG/Rad2"/>
</dbReference>
<dbReference type="PANTHER" id="PTHR11081:SF75">
    <property type="entry name" value="ENDONUCLEASE, PUTATIVE (AFU_ORTHOLOGUE AFUA_3G13260)-RELATED"/>
    <property type="match status" value="1"/>
</dbReference>
<feature type="region of interest" description="Disordered" evidence="1">
    <location>
        <begin position="462"/>
        <end position="484"/>
    </location>
</feature>
<sequence>MGINDLWPIIRDVGKTLHSLSPLAQSQMKVDEDENSDSPVQNITVIGIDMGAYMATCIAAASKNSVHGPGALRHLFFKLSRLLRVPANFVFVFDGRNRPSEKRGKHVLASQSLWWYDSAKVLIKAFGFVCHEAPGEAEAELAILNRWGVVHAVMTSDGDAFVFGALRLIRMYVHKRANNYNLHKPVNYLYQSSDIAQNIQLTRNGLVFYALAAGGDYDDGLDGCRGARGSALAVSGIGNELVEAARSAETGNAQAAGVERWRRAIQTADNLQLSPTLQKILLDGINGAEAFPKAHILDMYARPVTSYTHSEYMPDSRTWTSVQQPDINALVAFCCSHLGWSNPGELQKRLRSNVWEGVVLRMVFSDKCTWHKEDKSFGTAVRRAPVLSAALKKREASHVKGQSEVRIVVAEEELLEGVLLAEGSALRRAPASHYSVRVWAPRNVVPGWVVAKSDRKMVAAPKRKRELVDEKENQRNGRLTSEPSALHGILNHSDAAAGQSTELRGAEDECDIIATTESGNEVPEVVVAPSGDNGGVEVELDNVLDGVLDDEHTVLDDLLVPHCPRRMDPVAIPVLVWVRAGEVEAVETVQDPGILTDMAAELANRPDDAREVGDALVAEVTAELEAERVAEGTVSAGGVIDLTEDSGGVIDLTEDSD</sequence>
<dbReference type="Proteomes" id="UP000541558">
    <property type="component" value="Unassembled WGS sequence"/>
</dbReference>
<organism evidence="3 4">
    <name type="scientific">Ephemerocybe angulata</name>
    <dbReference type="NCBI Taxonomy" id="980116"/>
    <lineage>
        <taxon>Eukaryota</taxon>
        <taxon>Fungi</taxon>
        <taxon>Dikarya</taxon>
        <taxon>Basidiomycota</taxon>
        <taxon>Agaricomycotina</taxon>
        <taxon>Agaricomycetes</taxon>
        <taxon>Agaricomycetidae</taxon>
        <taxon>Agaricales</taxon>
        <taxon>Agaricineae</taxon>
        <taxon>Psathyrellaceae</taxon>
        <taxon>Ephemerocybe</taxon>
    </lineage>
</organism>
<dbReference type="Pfam" id="PF00867">
    <property type="entry name" value="XPG_I"/>
    <property type="match status" value="1"/>
</dbReference>
<evidence type="ECO:0000259" key="2">
    <source>
        <dbReference type="SMART" id="SM00484"/>
    </source>
</evidence>
<dbReference type="GO" id="GO:0006281">
    <property type="term" value="P:DNA repair"/>
    <property type="evidence" value="ECO:0007669"/>
    <property type="project" value="UniProtKB-ARBA"/>
</dbReference>
<dbReference type="InterPro" id="IPR006086">
    <property type="entry name" value="XPG-I_dom"/>
</dbReference>
<evidence type="ECO:0000313" key="3">
    <source>
        <dbReference type="EMBL" id="KAF5336979.1"/>
    </source>
</evidence>
<comment type="caution">
    <text evidence="3">The sequence shown here is derived from an EMBL/GenBank/DDBJ whole genome shotgun (WGS) entry which is preliminary data.</text>
</comment>
<dbReference type="AlphaFoldDB" id="A0A8H5C8A4"/>
<dbReference type="InterPro" id="IPR029060">
    <property type="entry name" value="PIN-like_dom_sf"/>
</dbReference>
<dbReference type="SUPFAM" id="SSF47807">
    <property type="entry name" value="5' to 3' exonuclease, C-terminal subdomain"/>
    <property type="match status" value="1"/>
</dbReference>
<accession>A0A8H5C8A4</accession>
<feature type="domain" description="XPG-I" evidence="2">
    <location>
        <begin position="124"/>
        <end position="201"/>
    </location>
</feature>
<dbReference type="PRINTS" id="PR00853">
    <property type="entry name" value="XPGRADSUPER"/>
</dbReference>
<dbReference type="CDD" id="cd09870">
    <property type="entry name" value="PIN_YEN1"/>
    <property type="match status" value="1"/>
</dbReference>
<dbReference type="Gene3D" id="3.40.50.1010">
    <property type="entry name" value="5'-nuclease"/>
    <property type="match status" value="2"/>
</dbReference>
<name>A0A8H5C8A4_9AGAR</name>
<dbReference type="EMBL" id="JAACJK010000057">
    <property type="protein sequence ID" value="KAF5336979.1"/>
    <property type="molecule type" value="Genomic_DNA"/>
</dbReference>
<evidence type="ECO:0000313" key="4">
    <source>
        <dbReference type="Proteomes" id="UP000541558"/>
    </source>
</evidence>